<name>A0A0T9MGR4_YERIN</name>
<reference evidence="2 3" key="1">
    <citation type="submission" date="2015-03" db="EMBL/GenBank/DDBJ databases">
        <authorList>
            <person name="Murphy D."/>
        </authorList>
    </citation>
    <scope>NUCLEOTIDE SEQUENCE [LARGE SCALE GENOMIC DNA]</scope>
    <source>
        <strain evidence="2 3">BR165/97</strain>
    </source>
</reference>
<dbReference type="PROSITE" id="PS50931">
    <property type="entry name" value="HTH_LYSR"/>
    <property type="match status" value="1"/>
</dbReference>
<accession>A0A0T9MGR4</accession>
<dbReference type="InterPro" id="IPR036390">
    <property type="entry name" value="WH_DNA-bd_sf"/>
</dbReference>
<proteinExistence type="predicted"/>
<evidence type="ECO:0000259" key="1">
    <source>
        <dbReference type="PROSITE" id="PS50931"/>
    </source>
</evidence>
<evidence type="ECO:0000313" key="2">
    <source>
        <dbReference type="EMBL" id="CNG09171.1"/>
    </source>
</evidence>
<dbReference type="GO" id="GO:0003700">
    <property type="term" value="F:DNA-binding transcription factor activity"/>
    <property type="evidence" value="ECO:0007669"/>
    <property type="project" value="InterPro"/>
</dbReference>
<gene>
    <name evidence="2" type="ORF">ERS008530_02917</name>
</gene>
<protein>
    <submittedName>
        <fullName evidence="2">LysR family transcriptional regulator</fullName>
    </submittedName>
</protein>
<sequence>MKVTLEELQAFTSVVDCGSITAAAEQRSQTTSGISRALSRLEQSWRLLCCAAPPAG</sequence>
<dbReference type="Proteomes" id="UP000038750">
    <property type="component" value="Unassembled WGS sequence"/>
</dbReference>
<dbReference type="InterPro" id="IPR000847">
    <property type="entry name" value="LysR_HTH_N"/>
</dbReference>
<dbReference type="EMBL" id="CPZJ01000012">
    <property type="protein sequence ID" value="CNG09171.1"/>
    <property type="molecule type" value="Genomic_DNA"/>
</dbReference>
<feature type="domain" description="HTH lysR-type" evidence="1">
    <location>
        <begin position="3"/>
        <end position="44"/>
    </location>
</feature>
<dbReference type="Pfam" id="PF00126">
    <property type="entry name" value="HTH_1"/>
    <property type="match status" value="1"/>
</dbReference>
<dbReference type="InterPro" id="IPR036388">
    <property type="entry name" value="WH-like_DNA-bd_sf"/>
</dbReference>
<organism evidence="2 3">
    <name type="scientific">Yersinia intermedia</name>
    <dbReference type="NCBI Taxonomy" id="631"/>
    <lineage>
        <taxon>Bacteria</taxon>
        <taxon>Pseudomonadati</taxon>
        <taxon>Pseudomonadota</taxon>
        <taxon>Gammaproteobacteria</taxon>
        <taxon>Enterobacterales</taxon>
        <taxon>Yersiniaceae</taxon>
        <taxon>Yersinia</taxon>
    </lineage>
</organism>
<evidence type="ECO:0000313" key="3">
    <source>
        <dbReference type="Proteomes" id="UP000038750"/>
    </source>
</evidence>
<dbReference type="Gene3D" id="1.10.10.10">
    <property type="entry name" value="Winged helix-like DNA-binding domain superfamily/Winged helix DNA-binding domain"/>
    <property type="match status" value="1"/>
</dbReference>
<dbReference type="AlphaFoldDB" id="A0A0T9MGR4"/>
<dbReference type="STRING" id="631.CH53_2349"/>
<dbReference type="SUPFAM" id="SSF46785">
    <property type="entry name" value="Winged helix' DNA-binding domain"/>
    <property type="match status" value="1"/>
</dbReference>